<proteinExistence type="predicted"/>
<protein>
    <submittedName>
        <fullName evidence="1">Uncharacterized protein</fullName>
    </submittedName>
</protein>
<keyword evidence="2" id="KW-1185">Reference proteome</keyword>
<comment type="caution">
    <text evidence="1">The sequence shown here is derived from an EMBL/GenBank/DDBJ whole genome shotgun (WGS) entry which is preliminary data.</text>
</comment>
<gene>
    <name evidence="1" type="ORF">B0H15DRAFT_793425</name>
</gene>
<dbReference type="EMBL" id="JARJCN010000128">
    <property type="protein sequence ID" value="KAJ7070465.1"/>
    <property type="molecule type" value="Genomic_DNA"/>
</dbReference>
<feature type="non-terminal residue" evidence="1">
    <location>
        <position position="1"/>
    </location>
</feature>
<name>A0AAD6TMG7_9AGAR</name>
<dbReference type="AlphaFoldDB" id="A0AAD6TMG7"/>
<sequence length="82" mass="9453">FQEIPRDIRVGLLYDVACGLERSCRRWGFLERYIDRLEFAQFRCFTRWTRMGVPIDLSPKEREGFGFTNGRAASASGTLSAT</sequence>
<organism evidence="1 2">
    <name type="scientific">Mycena belliarum</name>
    <dbReference type="NCBI Taxonomy" id="1033014"/>
    <lineage>
        <taxon>Eukaryota</taxon>
        <taxon>Fungi</taxon>
        <taxon>Dikarya</taxon>
        <taxon>Basidiomycota</taxon>
        <taxon>Agaricomycotina</taxon>
        <taxon>Agaricomycetes</taxon>
        <taxon>Agaricomycetidae</taxon>
        <taxon>Agaricales</taxon>
        <taxon>Marasmiineae</taxon>
        <taxon>Mycenaceae</taxon>
        <taxon>Mycena</taxon>
    </lineage>
</organism>
<dbReference type="Proteomes" id="UP001222325">
    <property type="component" value="Unassembled WGS sequence"/>
</dbReference>
<reference evidence="1" key="1">
    <citation type="submission" date="2023-03" db="EMBL/GenBank/DDBJ databases">
        <title>Massive genome expansion in bonnet fungi (Mycena s.s.) driven by repeated elements and novel gene families across ecological guilds.</title>
        <authorList>
            <consortium name="Lawrence Berkeley National Laboratory"/>
            <person name="Harder C.B."/>
            <person name="Miyauchi S."/>
            <person name="Viragh M."/>
            <person name="Kuo A."/>
            <person name="Thoen E."/>
            <person name="Andreopoulos B."/>
            <person name="Lu D."/>
            <person name="Skrede I."/>
            <person name="Drula E."/>
            <person name="Henrissat B."/>
            <person name="Morin E."/>
            <person name="Kohler A."/>
            <person name="Barry K."/>
            <person name="LaButti K."/>
            <person name="Morin E."/>
            <person name="Salamov A."/>
            <person name="Lipzen A."/>
            <person name="Mereny Z."/>
            <person name="Hegedus B."/>
            <person name="Baldrian P."/>
            <person name="Stursova M."/>
            <person name="Weitz H."/>
            <person name="Taylor A."/>
            <person name="Grigoriev I.V."/>
            <person name="Nagy L.G."/>
            <person name="Martin F."/>
            <person name="Kauserud H."/>
        </authorList>
    </citation>
    <scope>NUCLEOTIDE SEQUENCE</scope>
    <source>
        <strain evidence="1">CBHHK173m</strain>
    </source>
</reference>
<accession>A0AAD6TMG7</accession>
<evidence type="ECO:0000313" key="2">
    <source>
        <dbReference type="Proteomes" id="UP001222325"/>
    </source>
</evidence>
<evidence type="ECO:0000313" key="1">
    <source>
        <dbReference type="EMBL" id="KAJ7070465.1"/>
    </source>
</evidence>